<dbReference type="GO" id="GO:0005576">
    <property type="term" value="C:extracellular region"/>
    <property type="evidence" value="ECO:0007669"/>
    <property type="project" value="TreeGrafter"/>
</dbReference>
<keyword evidence="2" id="KW-0732">Signal</keyword>
<dbReference type="EMBL" id="CADCXU010022873">
    <property type="protein sequence ID" value="CAB0010202.1"/>
    <property type="molecule type" value="Genomic_DNA"/>
</dbReference>
<keyword evidence="3 7" id="KW-0378">Hydrolase</keyword>
<name>A0A6H5GZQ4_9HEMI</name>
<keyword evidence="5 7" id="KW-0443">Lipid metabolism</keyword>
<comment type="similarity">
    <text evidence="1 7">Belongs to the phospholipase B-like family.</text>
</comment>
<dbReference type="Proteomes" id="UP000479000">
    <property type="component" value="Unassembled WGS sequence"/>
</dbReference>
<evidence type="ECO:0000313" key="9">
    <source>
        <dbReference type="EMBL" id="CAB0010202.1"/>
    </source>
</evidence>
<dbReference type="PANTHER" id="PTHR12370">
    <property type="entry name" value="PHOSPHOLIPASE B-RELATED"/>
    <property type="match status" value="1"/>
</dbReference>
<evidence type="ECO:0000256" key="5">
    <source>
        <dbReference type="ARBA" id="ARBA00023098"/>
    </source>
</evidence>
<keyword evidence="6" id="KW-0325">Glycoprotein</keyword>
<dbReference type="OrthoDB" id="419508at2759"/>
<dbReference type="Pfam" id="PF04916">
    <property type="entry name" value="Phospholip_B"/>
    <property type="match status" value="1"/>
</dbReference>
<protein>
    <recommendedName>
        <fullName evidence="7">Phospholipase B-like</fullName>
        <ecNumber evidence="7">3.1.1.-</ecNumber>
    </recommendedName>
</protein>
<feature type="non-terminal residue" evidence="9">
    <location>
        <position position="346"/>
    </location>
</feature>
<accession>A0A6H5GZQ4</accession>
<proteinExistence type="inferred from homology"/>
<organism evidence="9 10">
    <name type="scientific">Nesidiocoris tenuis</name>
    <dbReference type="NCBI Taxonomy" id="355587"/>
    <lineage>
        <taxon>Eukaryota</taxon>
        <taxon>Metazoa</taxon>
        <taxon>Ecdysozoa</taxon>
        <taxon>Arthropoda</taxon>
        <taxon>Hexapoda</taxon>
        <taxon>Insecta</taxon>
        <taxon>Pterygota</taxon>
        <taxon>Neoptera</taxon>
        <taxon>Paraneoptera</taxon>
        <taxon>Hemiptera</taxon>
        <taxon>Heteroptera</taxon>
        <taxon>Panheteroptera</taxon>
        <taxon>Cimicomorpha</taxon>
        <taxon>Miridae</taxon>
        <taxon>Dicyphina</taxon>
        <taxon>Nesidiocoris</taxon>
    </lineage>
</organism>
<dbReference type="GO" id="GO:0004620">
    <property type="term" value="F:phospholipase activity"/>
    <property type="evidence" value="ECO:0007669"/>
    <property type="project" value="InterPro"/>
</dbReference>
<evidence type="ECO:0000256" key="3">
    <source>
        <dbReference type="ARBA" id="ARBA00022801"/>
    </source>
</evidence>
<evidence type="ECO:0000256" key="8">
    <source>
        <dbReference type="SAM" id="MobiDB-lite"/>
    </source>
</evidence>
<evidence type="ECO:0000313" key="10">
    <source>
        <dbReference type="Proteomes" id="UP000479000"/>
    </source>
</evidence>
<dbReference type="PANTHER" id="PTHR12370:SF3">
    <property type="entry name" value="PHOSPHOLIPASE B-LIKE 2-RELATED"/>
    <property type="match status" value="1"/>
</dbReference>
<comment type="function">
    <text evidence="7">Putative phospholipase.</text>
</comment>
<dbReference type="InterPro" id="IPR007000">
    <property type="entry name" value="PLipase_B-like"/>
</dbReference>
<feature type="region of interest" description="Disordered" evidence="8">
    <location>
        <begin position="298"/>
        <end position="318"/>
    </location>
</feature>
<keyword evidence="10" id="KW-1185">Reference proteome</keyword>
<dbReference type="GO" id="GO:0009395">
    <property type="term" value="P:phospholipid catabolic process"/>
    <property type="evidence" value="ECO:0007669"/>
    <property type="project" value="TreeGrafter"/>
</dbReference>
<evidence type="ECO:0000256" key="7">
    <source>
        <dbReference type="RuleBase" id="RU364138"/>
    </source>
</evidence>
<dbReference type="EC" id="3.1.1.-" evidence="7"/>
<dbReference type="InterPro" id="IPR043042">
    <property type="entry name" value="PLipase_B-like_dom3"/>
</dbReference>
<feature type="compositionally biased region" description="Basic residues" evidence="8">
    <location>
        <begin position="302"/>
        <end position="316"/>
    </location>
</feature>
<evidence type="ECO:0000256" key="4">
    <source>
        <dbReference type="ARBA" id="ARBA00022963"/>
    </source>
</evidence>
<reference evidence="9 10" key="1">
    <citation type="submission" date="2020-02" db="EMBL/GenBank/DDBJ databases">
        <authorList>
            <person name="Ferguson B K."/>
        </authorList>
    </citation>
    <scope>NUCLEOTIDE SEQUENCE [LARGE SCALE GENOMIC DNA]</scope>
</reference>
<dbReference type="AlphaFoldDB" id="A0A6H5GZQ4"/>
<sequence length="346" mass="38699">MAANRLATDAKEWSSYLSRCNSGTGSNAWLAVAGGSGHPIDLWMVEQVPGVSNMRNMTTYWKEKGHLIVCGIPHSKEVWRQNGFLDKPFAKKAIEYVEPMIQTLREKVDDVDSLEALHSLMRDPLLVQKSRSDLQREIASHLAEMKNNTEKRTDPLDNSLDKENSVGIFQKPPLEGKSSQKIKDALVGLRKRSKKVHSGLIDLKIADDFRAFKGVAGPLYTEDAKKAIPPFSWSDIVDDATSNFHIGHPETWDFSLFQPTWVCASLCSCASPRSSYIKLLDNVWATLTGMFQEHDADGYATPKKHKKHKHKKHKKKKEVDVVSVIDPSKIKSTMVSSSTSVGNIEV</sequence>
<gene>
    <name evidence="9" type="ORF">NTEN_LOCUS15251</name>
</gene>
<evidence type="ECO:0000256" key="6">
    <source>
        <dbReference type="ARBA" id="ARBA00023180"/>
    </source>
</evidence>
<dbReference type="Gene3D" id="3.60.60.20">
    <property type="match status" value="1"/>
</dbReference>
<evidence type="ECO:0000256" key="2">
    <source>
        <dbReference type="ARBA" id="ARBA00022729"/>
    </source>
</evidence>
<evidence type="ECO:0000256" key="1">
    <source>
        <dbReference type="ARBA" id="ARBA00007835"/>
    </source>
</evidence>
<keyword evidence="4 7" id="KW-0442">Lipid degradation</keyword>